<accession>Q1MNN0</accession>
<feature type="transmembrane region" description="Helical" evidence="1">
    <location>
        <begin position="68"/>
        <end position="88"/>
    </location>
</feature>
<feature type="domain" description="EamA" evidence="2">
    <location>
        <begin position="152"/>
        <end position="285"/>
    </location>
</feature>
<feature type="transmembrane region" description="Helical" evidence="1">
    <location>
        <begin position="35"/>
        <end position="56"/>
    </location>
</feature>
<dbReference type="GO" id="GO:0016020">
    <property type="term" value="C:membrane"/>
    <property type="evidence" value="ECO:0007669"/>
    <property type="project" value="InterPro"/>
</dbReference>
<keyword evidence="4" id="KW-1185">Reference proteome</keyword>
<feature type="transmembrane region" description="Helical" evidence="1">
    <location>
        <begin position="9"/>
        <end position="29"/>
    </location>
</feature>
<evidence type="ECO:0000313" key="3">
    <source>
        <dbReference type="EMBL" id="CAJ54053.1"/>
    </source>
</evidence>
<keyword evidence="1" id="KW-1133">Transmembrane helix</keyword>
<feature type="transmembrane region" description="Helical" evidence="1">
    <location>
        <begin position="212"/>
        <end position="231"/>
    </location>
</feature>
<gene>
    <name evidence="3" type="ordered locus">LIC101</name>
</gene>
<feature type="transmembrane region" description="Helical" evidence="1">
    <location>
        <begin position="268"/>
        <end position="285"/>
    </location>
</feature>
<dbReference type="SUPFAM" id="SSF103481">
    <property type="entry name" value="Multidrug resistance efflux transporter EmrE"/>
    <property type="match status" value="1"/>
</dbReference>
<feature type="transmembrane region" description="Helical" evidence="1">
    <location>
        <begin position="152"/>
        <end position="174"/>
    </location>
</feature>
<dbReference type="Proteomes" id="UP000002430">
    <property type="component" value="Plasmid 3"/>
</dbReference>
<feature type="transmembrane region" description="Helical" evidence="1">
    <location>
        <begin position="125"/>
        <end position="146"/>
    </location>
</feature>
<name>Q1MNN0_LAWIP</name>
<organism evidence="3 4">
    <name type="scientific">Lawsonia intracellularis (strain PHE/MN1-00)</name>
    <dbReference type="NCBI Taxonomy" id="363253"/>
    <lineage>
        <taxon>Bacteria</taxon>
        <taxon>Pseudomonadati</taxon>
        <taxon>Thermodesulfobacteriota</taxon>
        <taxon>Desulfovibrionia</taxon>
        <taxon>Desulfovibrionales</taxon>
        <taxon>Desulfovibrionaceae</taxon>
        <taxon>Lawsonia</taxon>
    </lineage>
</organism>
<dbReference type="RefSeq" id="WP_011527420.1">
    <property type="nucleotide sequence ID" value="NC_008014.1"/>
</dbReference>
<geneLocation type="plasmid" evidence="4">
    <name>pLaw3</name>
</geneLocation>
<evidence type="ECO:0000259" key="2">
    <source>
        <dbReference type="Pfam" id="PF00892"/>
    </source>
</evidence>
<dbReference type="KEGG" id="lip:LIC101"/>
<feature type="transmembrane region" description="Helical" evidence="1">
    <location>
        <begin position="238"/>
        <end position="262"/>
    </location>
</feature>
<evidence type="ECO:0000256" key="1">
    <source>
        <dbReference type="SAM" id="Phobius"/>
    </source>
</evidence>
<sequence length="293" mass="31893">MVETRVRSSLYFILGSLCLGVIATIQVLVPENISPLLIGAMRITGGAVTLLLWGIFTHGLPTARYWPIIPTVCAALGLIAFQMTFFAGIDKAGISLGTSIPIGIVLLVSGLSAKLFYREKVSLQWIIYTILALIGLGCIIATSSRWHTNKEAIITASIAGIGYALFLVSSKVLVRFHRAESVMTVLFTISAIVLFPIFFIEPFSWPGKGSTVLLSLIQFAIITTVIAFSLIGMGLKNITLSVSSTLSVACTFMAVFLGIFFLEVHLSMQLIFGLILLLVCITMLVRRERRNPF</sequence>
<evidence type="ECO:0000313" key="4">
    <source>
        <dbReference type="Proteomes" id="UP000002430"/>
    </source>
</evidence>
<dbReference type="HOGENOM" id="CLU_033863_9_2_7"/>
<dbReference type="InterPro" id="IPR037185">
    <property type="entry name" value="EmrE-like"/>
</dbReference>
<keyword evidence="3" id="KW-0614">Plasmid</keyword>
<reference evidence="3 4" key="1">
    <citation type="submission" date="2005-11" db="EMBL/GenBank/DDBJ databases">
        <title>The complete genome sequence of Lawsonia intracellularis: the causative agent of proliferative enteropathy.</title>
        <authorList>
            <person name="Kaur K."/>
            <person name="Zhang Q."/>
            <person name="Beckler D."/>
            <person name="Munir S."/>
            <person name="Li L."/>
            <person name="Kinsley K."/>
            <person name="Herron L."/>
            <person name="Peterson A."/>
            <person name="May B."/>
            <person name="Singh S."/>
            <person name="Gebhart C."/>
            <person name="Kapur V."/>
        </authorList>
    </citation>
    <scope>NUCLEOTIDE SEQUENCE [LARGE SCALE GENOMIC DNA]</scope>
    <source>
        <strain evidence="3 4">PHE/MN1-00</strain>
        <plasmid evidence="4">pLaw3</plasmid>
    </source>
</reference>
<feature type="domain" description="EamA" evidence="2">
    <location>
        <begin position="10"/>
        <end position="139"/>
    </location>
</feature>
<keyword evidence="1" id="KW-0472">Membrane</keyword>
<feature type="transmembrane region" description="Helical" evidence="1">
    <location>
        <begin position="94"/>
        <end position="113"/>
    </location>
</feature>
<dbReference type="Pfam" id="PF00892">
    <property type="entry name" value="EamA"/>
    <property type="match status" value="2"/>
</dbReference>
<dbReference type="InterPro" id="IPR000620">
    <property type="entry name" value="EamA_dom"/>
</dbReference>
<dbReference type="AlphaFoldDB" id="Q1MNN0"/>
<feature type="transmembrane region" description="Helical" evidence="1">
    <location>
        <begin position="181"/>
        <end position="200"/>
    </location>
</feature>
<proteinExistence type="predicted"/>
<dbReference type="OrthoDB" id="5464713at2"/>
<protein>
    <submittedName>
        <fullName evidence="3">Membrane protein, putative</fullName>
    </submittedName>
</protein>
<dbReference type="EMBL" id="AM180255">
    <property type="protein sequence ID" value="CAJ54053.1"/>
    <property type="molecule type" value="Genomic_DNA"/>
</dbReference>
<keyword evidence="1" id="KW-0812">Transmembrane</keyword>